<dbReference type="InterPro" id="IPR052973">
    <property type="entry name" value="Fungal_sec-metab_reg_TF"/>
</dbReference>
<dbReference type="Proteomes" id="UP000054053">
    <property type="component" value="Unassembled WGS sequence"/>
</dbReference>
<evidence type="ECO:0000313" key="2">
    <source>
        <dbReference type="Proteomes" id="UP000054053"/>
    </source>
</evidence>
<accession>A0A1B5L8A4</accession>
<evidence type="ECO:0000313" key="1">
    <source>
        <dbReference type="EMBL" id="GAO19942.1"/>
    </source>
</evidence>
<organism evidence="1 2">
    <name type="scientific">Ustilaginoidea virens</name>
    <name type="common">Rice false smut fungus</name>
    <name type="synonym">Villosiclava virens</name>
    <dbReference type="NCBI Taxonomy" id="1159556"/>
    <lineage>
        <taxon>Eukaryota</taxon>
        <taxon>Fungi</taxon>
        <taxon>Dikarya</taxon>
        <taxon>Ascomycota</taxon>
        <taxon>Pezizomycotina</taxon>
        <taxon>Sordariomycetes</taxon>
        <taxon>Hypocreomycetidae</taxon>
        <taxon>Hypocreales</taxon>
        <taxon>Clavicipitaceae</taxon>
        <taxon>Ustilaginoidea</taxon>
    </lineage>
</organism>
<dbReference type="AlphaFoldDB" id="A0A1B5L8A4"/>
<protein>
    <submittedName>
        <fullName evidence="1">Uncharacterized protein</fullName>
    </submittedName>
</protein>
<sequence>MSHMPFPWDSSGALEAESQGQRECWAATNALGLALQNGFNMTSQSQVQETLPRLGFDLDDTPLHGTIPVGQWAAVPGASTSAPPLVQSRLDGSCGQMNRSDPGVLEYVQQPWHDVDRQTALGTWVDAILPNGQMDENPTQDMQLYMPDEDLVLNWTLDCFGHGKPRTGKTAVVGISQALGNQRIVLRVHKHGAEDHDAADAGAQAAAVTQQPLSLVDHDEARRAVANYIPGVTGEAFRRFLGPPDGLPNKTFRQACALYKDPATPPEITQLIRQLFTVWTASRIVSMPAFLVGDGVAGTTQPPRCAGQLPPLLALQLKAILTNYIRGSLRSDVLRRMQAVIYGRQECPWLVAYLTTFILLHNTSLLVAFEVGSLGKDAMTVNANNLLGHFHYYTKGHYPFSASCSDLILHADLGLDSAETDFVYESRRLIAQQGTSRHGPVALPDLCAPTGARAS</sequence>
<dbReference type="PANTHER" id="PTHR35392">
    <property type="entry name" value="ZN(II)2CYS6 TRANSCRIPTION FACTOR (EUROFUNG)-RELATED-RELATED"/>
    <property type="match status" value="1"/>
</dbReference>
<proteinExistence type="predicted"/>
<comment type="caution">
    <text evidence="1">The sequence shown here is derived from an EMBL/GenBank/DDBJ whole genome shotgun (WGS) entry which is preliminary data.</text>
</comment>
<dbReference type="PANTHER" id="PTHR35392:SF3">
    <property type="entry name" value="ZN(2)-C6 FUNGAL-TYPE DOMAIN-CONTAINING PROTEIN"/>
    <property type="match status" value="1"/>
</dbReference>
<gene>
    <name evidence="1" type="ORF">UVI_02045820</name>
</gene>
<dbReference type="EMBL" id="BBTG02000029">
    <property type="protein sequence ID" value="GAO19942.1"/>
    <property type="molecule type" value="Genomic_DNA"/>
</dbReference>
<reference evidence="2" key="1">
    <citation type="journal article" date="2016" name="Genome Announc.">
        <title>Genome sequence of Ustilaginoidea virens IPU010, a rice pathogenic fungus causing false smut.</title>
        <authorList>
            <person name="Kumagai T."/>
            <person name="Ishii T."/>
            <person name="Terai G."/>
            <person name="Umemura M."/>
            <person name="Machida M."/>
            <person name="Asai K."/>
        </authorList>
    </citation>
    <scope>NUCLEOTIDE SEQUENCE [LARGE SCALE GENOMIC DNA]</scope>
    <source>
        <strain evidence="2">IPU010</strain>
    </source>
</reference>
<name>A0A1B5L8A4_USTVR</name>